<dbReference type="Proteomes" id="UP001596158">
    <property type="component" value="Unassembled WGS sequence"/>
</dbReference>
<dbReference type="Gene3D" id="3.20.20.120">
    <property type="entry name" value="Enolase-like C-terminal domain"/>
    <property type="match status" value="1"/>
</dbReference>
<dbReference type="SMART" id="SM00922">
    <property type="entry name" value="MR_MLE"/>
    <property type="match status" value="1"/>
</dbReference>
<dbReference type="PANTHER" id="PTHR48073">
    <property type="entry name" value="O-SUCCINYLBENZOATE SYNTHASE-RELATED"/>
    <property type="match status" value="1"/>
</dbReference>
<comment type="caution">
    <text evidence="8">The sequence shown here is derived from an EMBL/GenBank/DDBJ whole genome shotgun (WGS) entry which is preliminary data.</text>
</comment>
<gene>
    <name evidence="8" type="primary">menC</name>
    <name evidence="8" type="ORF">ACFQGR_06330</name>
</gene>
<comment type="cofactor">
    <cofactor evidence="1">
        <name>a divalent metal cation</name>
        <dbReference type="ChEBI" id="CHEBI:60240"/>
    </cofactor>
</comment>
<keyword evidence="9" id="KW-1185">Reference proteome</keyword>
<dbReference type="EMBL" id="JBHSSG010000013">
    <property type="protein sequence ID" value="MFC6178999.1"/>
    <property type="molecule type" value="Genomic_DNA"/>
</dbReference>
<evidence type="ECO:0000256" key="4">
    <source>
        <dbReference type="ARBA" id="ARBA00023239"/>
    </source>
</evidence>
<protein>
    <recommendedName>
        <fullName evidence="5 6">o-succinylbenzoate synthase</fullName>
        <ecNumber evidence="5 6">4.2.1.113</ecNumber>
    </recommendedName>
</protein>
<dbReference type="SFLD" id="SFLDF00009">
    <property type="entry name" value="o-succinylbenzoate_synthase"/>
    <property type="match status" value="1"/>
</dbReference>
<evidence type="ECO:0000256" key="3">
    <source>
        <dbReference type="ARBA" id="ARBA00022842"/>
    </source>
</evidence>
<evidence type="ECO:0000256" key="2">
    <source>
        <dbReference type="ARBA" id="ARBA00022723"/>
    </source>
</evidence>
<evidence type="ECO:0000313" key="8">
    <source>
        <dbReference type="EMBL" id="MFC6178999.1"/>
    </source>
</evidence>
<dbReference type="SUPFAM" id="SSF54826">
    <property type="entry name" value="Enolase N-terminal domain-like"/>
    <property type="match status" value="1"/>
</dbReference>
<feature type="domain" description="Mandelate racemase/muconate lactonizing enzyme C-terminal" evidence="7">
    <location>
        <begin position="142"/>
        <end position="229"/>
    </location>
</feature>
<accession>A0ABW1RV12</accession>
<evidence type="ECO:0000256" key="6">
    <source>
        <dbReference type="NCBIfam" id="TIGR01928"/>
    </source>
</evidence>
<organism evidence="8 9">
    <name type="scientific">Weissella sagaensis</name>
    <dbReference type="NCBI Taxonomy" id="2559928"/>
    <lineage>
        <taxon>Bacteria</taxon>
        <taxon>Bacillati</taxon>
        <taxon>Bacillota</taxon>
        <taxon>Bacilli</taxon>
        <taxon>Lactobacillales</taxon>
        <taxon>Lactobacillaceae</taxon>
        <taxon>Weissella</taxon>
    </lineage>
</organism>
<dbReference type="SUPFAM" id="SSF51604">
    <property type="entry name" value="Enolase C-terminal domain-like"/>
    <property type="match status" value="1"/>
</dbReference>
<keyword evidence="4 8" id="KW-0456">Lyase</keyword>
<sequence>MKIQKIKLYPLMLTLKSPFKTAHGTTKHRPITLVAVQLTTGVVGYGEIQSFADSQYVNETHQQSLIMVQKLSKLLIDQTFDRPEDGAAWLASKTTLSFAKAAIEMALWDAYGKQTQQSLATLLGGQIKQVTVSKAIGMQVDWEMTQQLVIDAIAKGYQRIKIKINQTTDLQMVAALVKDFPNQMFSLDANAAWNSDRLADLQLLDQAGLAMIEQPYAATAWLKHQQTQEKLSQLKLSLDESLNNLTDVKRAIAHHTTAALTLKQGKLGGITQTKTAIQLTNQSQMTPWIGGMLGTGLGRAVDLILASLPGANTIPADSAQFDHYYETDIADNLPYVKDGYLPVPVNAGIGVTLNWRTINHCLISEPIVYQ</sequence>
<dbReference type="InterPro" id="IPR013341">
    <property type="entry name" value="Mandelate_racemase_N_dom"/>
</dbReference>
<dbReference type="Gene3D" id="3.30.390.10">
    <property type="entry name" value="Enolase-like, N-terminal domain"/>
    <property type="match status" value="1"/>
</dbReference>
<evidence type="ECO:0000313" key="9">
    <source>
        <dbReference type="Proteomes" id="UP001596158"/>
    </source>
</evidence>
<evidence type="ECO:0000256" key="5">
    <source>
        <dbReference type="ARBA" id="ARBA00029491"/>
    </source>
</evidence>
<dbReference type="Pfam" id="PF02746">
    <property type="entry name" value="MR_MLE_N"/>
    <property type="match status" value="1"/>
</dbReference>
<name>A0ABW1RV12_9LACO</name>
<proteinExistence type="predicted"/>
<dbReference type="InterPro" id="IPR029065">
    <property type="entry name" value="Enolase_C-like"/>
</dbReference>
<dbReference type="InterPro" id="IPR029017">
    <property type="entry name" value="Enolase-like_N"/>
</dbReference>
<dbReference type="NCBIfam" id="TIGR01928">
    <property type="entry name" value="menC_lowGC_arch"/>
    <property type="match status" value="1"/>
</dbReference>
<evidence type="ECO:0000259" key="7">
    <source>
        <dbReference type="SMART" id="SM00922"/>
    </source>
</evidence>
<keyword evidence="2" id="KW-0479">Metal-binding</keyword>
<dbReference type="Pfam" id="PF13378">
    <property type="entry name" value="MR_MLE_C"/>
    <property type="match status" value="1"/>
</dbReference>
<dbReference type="PROSITE" id="PS00908">
    <property type="entry name" value="MR_MLE_1"/>
    <property type="match status" value="1"/>
</dbReference>
<dbReference type="InterPro" id="IPR010197">
    <property type="entry name" value="OSBS/NAAAR"/>
</dbReference>
<dbReference type="InterPro" id="IPR018110">
    <property type="entry name" value="Mandel_Rmase/mucon_lact_enz_CS"/>
</dbReference>
<dbReference type="InterPro" id="IPR013342">
    <property type="entry name" value="Mandelate_racemase_C"/>
</dbReference>
<evidence type="ECO:0000256" key="1">
    <source>
        <dbReference type="ARBA" id="ARBA00001968"/>
    </source>
</evidence>
<dbReference type="RefSeq" id="WP_228179920.1">
    <property type="nucleotide sequence ID" value="NZ_BJDT01000001.1"/>
</dbReference>
<dbReference type="SFLD" id="SFLDG00180">
    <property type="entry name" value="muconate_cycloisomerase"/>
    <property type="match status" value="1"/>
</dbReference>
<dbReference type="InterPro" id="IPR036849">
    <property type="entry name" value="Enolase-like_C_sf"/>
</dbReference>
<dbReference type="SFLD" id="SFLDS00001">
    <property type="entry name" value="Enolase"/>
    <property type="match status" value="1"/>
</dbReference>
<dbReference type="PANTHER" id="PTHR48073:SF5">
    <property type="entry name" value="O-SUCCINYLBENZOATE SYNTHASE"/>
    <property type="match status" value="1"/>
</dbReference>
<reference evidence="9" key="1">
    <citation type="journal article" date="2019" name="Int. J. Syst. Evol. Microbiol.">
        <title>The Global Catalogue of Microorganisms (GCM) 10K type strain sequencing project: providing services to taxonomists for standard genome sequencing and annotation.</title>
        <authorList>
            <consortium name="The Broad Institute Genomics Platform"/>
            <consortium name="The Broad Institute Genome Sequencing Center for Infectious Disease"/>
            <person name="Wu L."/>
            <person name="Ma J."/>
        </authorList>
    </citation>
    <scope>NUCLEOTIDE SEQUENCE [LARGE SCALE GENOMIC DNA]</scope>
    <source>
        <strain evidence="9">CCM 8924</strain>
    </source>
</reference>
<dbReference type="GO" id="GO:0043748">
    <property type="term" value="F:O-succinylbenzoate synthase activity"/>
    <property type="evidence" value="ECO:0007669"/>
    <property type="project" value="UniProtKB-EC"/>
</dbReference>
<dbReference type="EC" id="4.2.1.113" evidence="5 6"/>
<keyword evidence="3" id="KW-0460">Magnesium</keyword>